<feature type="domain" description="UDP-N-acetylglucosamine 2-epimerase" evidence="2">
    <location>
        <begin position="34"/>
        <end position="336"/>
    </location>
</feature>
<dbReference type="NCBIfam" id="TIGR00236">
    <property type="entry name" value="wecB"/>
    <property type="match status" value="1"/>
</dbReference>
<dbReference type="EC" id="5.1.3.14" evidence="3"/>
<dbReference type="AlphaFoldDB" id="A0A538TVV8"/>
<comment type="similarity">
    <text evidence="1">Belongs to the UDP-N-acetylglucosamine 2-epimerase family.</text>
</comment>
<dbReference type="Gene3D" id="3.40.50.2000">
    <property type="entry name" value="Glycogen Phosphorylase B"/>
    <property type="match status" value="2"/>
</dbReference>
<proteinExistence type="inferred from homology"/>
<organism evidence="3 4">
    <name type="scientific">Eiseniibacteriota bacterium</name>
    <dbReference type="NCBI Taxonomy" id="2212470"/>
    <lineage>
        <taxon>Bacteria</taxon>
        <taxon>Candidatus Eiseniibacteriota</taxon>
    </lineage>
</organism>
<dbReference type="Pfam" id="PF02350">
    <property type="entry name" value="Epimerase_2"/>
    <property type="match status" value="1"/>
</dbReference>
<dbReference type="GO" id="GO:0008761">
    <property type="term" value="F:UDP-N-acetylglucosamine 2-epimerase activity"/>
    <property type="evidence" value="ECO:0007669"/>
    <property type="project" value="UniProtKB-EC"/>
</dbReference>
<reference evidence="3 4" key="1">
    <citation type="journal article" date="2019" name="Nat. Microbiol.">
        <title>Mediterranean grassland soil C-N compound turnover is dependent on rainfall and depth, and is mediated by genomically divergent microorganisms.</title>
        <authorList>
            <person name="Diamond S."/>
            <person name="Andeer P.F."/>
            <person name="Li Z."/>
            <person name="Crits-Christoph A."/>
            <person name="Burstein D."/>
            <person name="Anantharaman K."/>
            <person name="Lane K.R."/>
            <person name="Thomas B.C."/>
            <person name="Pan C."/>
            <person name="Northen T.R."/>
            <person name="Banfield J.F."/>
        </authorList>
    </citation>
    <scope>NUCLEOTIDE SEQUENCE [LARGE SCALE GENOMIC DNA]</scope>
    <source>
        <strain evidence="3">WS_8</strain>
    </source>
</reference>
<evidence type="ECO:0000313" key="4">
    <source>
        <dbReference type="Proteomes" id="UP000316609"/>
    </source>
</evidence>
<dbReference type="Proteomes" id="UP000316609">
    <property type="component" value="Unassembled WGS sequence"/>
</dbReference>
<evidence type="ECO:0000259" key="2">
    <source>
        <dbReference type="Pfam" id="PF02350"/>
    </source>
</evidence>
<dbReference type="PANTHER" id="PTHR43174:SF1">
    <property type="entry name" value="UDP-N-ACETYLGLUCOSAMINE 2-EPIMERASE"/>
    <property type="match status" value="1"/>
</dbReference>
<dbReference type="EMBL" id="VBOY01000031">
    <property type="protein sequence ID" value="TMQ67755.1"/>
    <property type="molecule type" value="Genomic_DNA"/>
</dbReference>
<name>A0A538TVV8_UNCEI</name>
<accession>A0A538TVV8</accession>
<dbReference type="SUPFAM" id="SSF53756">
    <property type="entry name" value="UDP-Glycosyltransferase/glycogen phosphorylase"/>
    <property type="match status" value="1"/>
</dbReference>
<comment type="caution">
    <text evidence="3">The sequence shown here is derived from an EMBL/GenBank/DDBJ whole genome shotgun (WGS) entry which is preliminary data.</text>
</comment>
<dbReference type="PANTHER" id="PTHR43174">
    <property type="entry name" value="UDP-N-ACETYLGLUCOSAMINE 2-EPIMERASE"/>
    <property type="match status" value="1"/>
</dbReference>
<dbReference type="CDD" id="cd03786">
    <property type="entry name" value="GTB_UDP-GlcNAc_2-Epimerase"/>
    <property type="match status" value="1"/>
</dbReference>
<keyword evidence="1 3" id="KW-0413">Isomerase</keyword>
<evidence type="ECO:0000256" key="1">
    <source>
        <dbReference type="RuleBase" id="RU003513"/>
    </source>
</evidence>
<gene>
    <name evidence="3" type="ORF">E6K78_03760</name>
</gene>
<evidence type="ECO:0000313" key="3">
    <source>
        <dbReference type="EMBL" id="TMQ67755.1"/>
    </source>
</evidence>
<dbReference type="InterPro" id="IPR029767">
    <property type="entry name" value="WecB-like"/>
</dbReference>
<dbReference type="InterPro" id="IPR003331">
    <property type="entry name" value="UDP_GlcNAc_Epimerase_2_dom"/>
</dbReference>
<sequence>MPKKRFRLVTLLGIRPDIIRMFKLIKLLDRGQDEHRYEHQFMHTGQHFDYELDAIFYRQLRVRRPDHNLEVGRTLRERGGPTTHAYQTSLLFERVEEMLKKFRPDAVLYLGDTNSVTSSFVVARANIPVIHLEAGGRSFDWRMPEEKCRILIDHLSDVLYAYMPRYRENLLREGIAAFRIHVIGNIIYDAVEQFLPRADQSPILDQLGLRPRRYCAVTLHREENTDDRVALTAKVAGLCSLARKMPVVWPLMPRVRKNLARFRLGSALRRARVRTTPPLGFLDFLKLEKEAKLIVSDSGTVQEEALILGVPCLVTRLSTERPETIEAGATVLSNDDLYEHALRALRLEPGWDRYALNPMRTSPSEIVYKDLLARIRSGWFARSRSFAQVATDPYIRQAYGHAD</sequence>
<protein>
    <submittedName>
        <fullName evidence="3">UDP-N-acetylglucosamine 2-epimerase (Non-hydrolyzing)</fullName>
        <ecNumber evidence="3">5.1.3.14</ecNumber>
    </submittedName>
</protein>